<reference evidence="2" key="1">
    <citation type="journal article" date="2023" name="Front. Plant Sci.">
        <title>Chromosomal-level genome assembly of Melastoma candidum provides insights into trichome evolution.</title>
        <authorList>
            <person name="Zhong Y."/>
            <person name="Wu W."/>
            <person name="Sun C."/>
            <person name="Zou P."/>
            <person name="Liu Y."/>
            <person name="Dai S."/>
            <person name="Zhou R."/>
        </authorList>
    </citation>
    <scope>NUCLEOTIDE SEQUENCE [LARGE SCALE GENOMIC DNA]</scope>
</reference>
<evidence type="ECO:0000313" key="2">
    <source>
        <dbReference type="Proteomes" id="UP001057402"/>
    </source>
</evidence>
<gene>
    <name evidence="1" type="ORF">MLD38_033706</name>
</gene>
<proteinExistence type="predicted"/>
<dbReference type="Proteomes" id="UP001057402">
    <property type="component" value="Chromosome 10"/>
</dbReference>
<comment type="caution">
    <text evidence="1">The sequence shown here is derived from an EMBL/GenBank/DDBJ whole genome shotgun (WGS) entry which is preliminary data.</text>
</comment>
<accession>A0ACB9M7R4</accession>
<organism evidence="1 2">
    <name type="scientific">Melastoma candidum</name>
    <dbReference type="NCBI Taxonomy" id="119954"/>
    <lineage>
        <taxon>Eukaryota</taxon>
        <taxon>Viridiplantae</taxon>
        <taxon>Streptophyta</taxon>
        <taxon>Embryophyta</taxon>
        <taxon>Tracheophyta</taxon>
        <taxon>Spermatophyta</taxon>
        <taxon>Magnoliopsida</taxon>
        <taxon>eudicotyledons</taxon>
        <taxon>Gunneridae</taxon>
        <taxon>Pentapetalae</taxon>
        <taxon>rosids</taxon>
        <taxon>malvids</taxon>
        <taxon>Myrtales</taxon>
        <taxon>Melastomataceae</taxon>
        <taxon>Melastomatoideae</taxon>
        <taxon>Melastomateae</taxon>
        <taxon>Melastoma</taxon>
    </lineage>
</organism>
<dbReference type="EMBL" id="CM042889">
    <property type="protein sequence ID" value="KAI4320200.1"/>
    <property type="molecule type" value="Genomic_DNA"/>
</dbReference>
<name>A0ACB9M7R4_9MYRT</name>
<keyword evidence="2" id="KW-1185">Reference proteome</keyword>
<evidence type="ECO:0000313" key="1">
    <source>
        <dbReference type="EMBL" id="KAI4320200.1"/>
    </source>
</evidence>
<protein>
    <submittedName>
        <fullName evidence="1">Uncharacterized protein</fullName>
    </submittedName>
</protein>
<sequence length="78" mass="7904">MATGKACGMLLLLACAASILLGNLAVGVVEPCPLVCLDVSYVTCPSSGNQQLSPSCNCCRLQKGCILHLSDGSTVTCS</sequence>